<name>A0A6P1TI45_9FIRM</name>
<dbReference type="GO" id="GO:0003700">
    <property type="term" value="F:DNA-binding transcription factor activity"/>
    <property type="evidence" value="ECO:0007669"/>
    <property type="project" value="InterPro"/>
</dbReference>
<dbReference type="PROSITE" id="PS01124">
    <property type="entry name" value="HTH_ARAC_FAMILY_2"/>
    <property type="match status" value="1"/>
</dbReference>
<keyword evidence="3" id="KW-0804">Transcription</keyword>
<gene>
    <name evidence="5" type="ORF">Ana3638_01265</name>
</gene>
<accession>A0A6P1TI45</accession>
<proteinExistence type="predicted"/>
<dbReference type="Pfam" id="PF12833">
    <property type="entry name" value="HTH_18"/>
    <property type="match status" value="1"/>
</dbReference>
<evidence type="ECO:0000256" key="3">
    <source>
        <dbReference type="ARBA" id="ARBA00023163"/>
    </source>
</evidence>
<dbReference type="PANTHER" id="PTHR43280:SF2">
    <property type="entry name" value="HTH-TYPE TRANSCRIPTIONAL REGULATOR EXSA"/>
    <property type="match status" value="1"/>
</dbReference>
<evidence type="ECO:0000313" key="5">
    <source>
        <dbReference type="EMBL" id="QHQ59596.1"/>
    </source>
</evidence>
<dbReference type="RefSeq" id="WP_161836320.1">
    <property type="nucleotide sequence ID" value="NZ_CP048000.1"/>
</dbReference>
<sequence>MPFYLSTENFPKSSFMNRNSFPEDWMHFPRIPNEYLLFMINDGILYISEDNTKYELHTGDMLLLEPGHFHVGYKKSFVDYYFIHMPSDTFQPINLETSNEIMNHFQQNKHNYYKSDPFSYELYDSLKPLIPKTMHIETSAFSHIRSKMEEVTLSLASRDEYYKLVCSKTILDILICLSRCYVNNITSEASTKEVSVKRDTRVENVLSFLQSFYQTRITGKAVEVQLHMNFDYLNRLFKTQIGMTIFEYLRILRINKAKEFLVNSNMKISEIAALTGFLNEYHFNRVFTNVVGISPGKYRNII</sequence>
<evidence type="ECO:0000313" key="6">
    <source>
        <dbReference type="Proteomes" id="UP000464314"/>
    </source>
</evidence>
<reference evidence="5 6" key="1">
    <citation type="submission" date="2020-01" db="EMBL/GenBank/DDBJ databases">
        <title>Genome analysis of Anaerocolumna sp. CBA3638.</title>
        <authorList>
            <person name="Kim J."/>
            <person name="Roh S.W."/>
        </authorList>
    </citation>
    <scope>NUCLEOTIDE SEQUENCE [LARGE SCALE GENOMIC DNA]</scope>
    <source>
        <strain evidence="5 6">CBA3638</strain>
    </source>
</reference>
<keyword evidence="1" id="KW-0805">Transcription regulation</keyword>
<dbReference type="SMART" id="SM00342">
    <property type="entry name" value="HTH_ARAC"/>
    <property type="match status" value="1"/>
</dbReference>
<dbReference type="Proteomes" id="UP000464314">
    <property type="component" value="Chromosome"/>
</dbReference>
<dbReference type="InterPro" id="IPR037923">
    <property type="entry name" value="HTH-like"/>
</dbReference>
<keyword evidence="6" id="KW-1185">Reference proteome</keyword>
<dbReference type="GO" id="GO:0043565">
    <property type="term" value="F:sequence-specific DNA binding"/>
    <property type="evidence" value="ECO:0007669"/>
    <property type="project" value="InterPro"/>
</dbReference>
<keyword evidence="2" id="KW-0238">DNA-binding</keyword>
<evidence type="ECO:0000256" key="1">
    <source>
        <dbReference type="ARBA" id="ARBA00023015"/>
    </source>
</evidence>
<evidence type="ECO:0000259" key="4">
    <source>
        <dbReference type="PROSITE" id="PS01124"/>
    </source>
</evidence>
<dbReference type="InterPro" id="IPR009057">
    <property type="entry name" value="Homeodomain-like_sf"/>
</dbReference>
<dbReference type="InterPro" id="IPR018062">
    <property type="entry name" value="HTH_AraC-typ_CS"/>
</dbReference>
<dbReference type="SUPFAM" id="SSF51215">
    <property type="entry name" value="Regulatory protein AraC"/>
    <property type="match status" value="1"/>
</dbReference>
<dbReference type="EMBL" id="CP048000">
    <property type="protein sequence ID" value="QHQ59596.1"/>
    <property type="molecule type" value="Genomic_DNA"/>
</dbReference>
<dbReference type="PANTHER" id="PTHR43280">
    <property type="entry name" value="ARAC-FAMILY TRANSCRIPTIONAL REGULATOR"/>
    <property type="match status" value="1"/>
</dbReference>
<feature type="domain" description="HTH araC/xylS-type" evidence="4">
    <location>
        <begin position="203"/>
        <end position="301"/>
    </location>
</feature>
<protein>
    <submittedName>
        <fullName evidence="5">Helix-turn-helix domain-containing protein</fullName>
    </submittedName>
</protein>
<dbReference type="Gene3D" id="1.10.10.60">
    <property type="entry name" value="Homeodomain-like"/>
    <property type="match status" value="2"/>
</dbReference>
<dbReference type="AlphaFoldDB" id="A0A6P1TI45"/>
<organism evidence="5 6">
    <name type="scientific">Anaerocolumna sedimenticola</name>
    <dbReference type="NCBI Taxonomy" id="2696063"/>
    <lineage>
        <taxon>Bacteria</taxon>
        <taxon>Bacillati</taxon>
        <taxon>Bacillota</taxon>
        <taxon>Clostridia</taxon>
        <taxon>Lachnospirales</taxon>
        <taxon>Lachnospiraceae</taxon>
        <taxon>Anaerocolumna</taxon>
    </lineage>
</organism>
<dbReference type="KEGG" id="anr:Ana3638_01265"/>
<dbReference type="InterPro" id="IPR018060">
    <property type="entry name" value="HTH_AraC"/>
</dbReference>
<dbReference type="SUPFAM" id="SSF46689">
    <property type="entry name" value="Homeodomain-like"/>
    <property type="match status" value="1"/>
</dbReference>
<evidence type="ECO:0000256" key="2">
    <source>
        <dbReference type="ARBA" id="ARBA00023125"/>
    </source>
</evidence>
<dbReference type="PROSITE" id="PS00041">
    <property type="entry name" value="HTH_ARAC_FAMILY_1"/>
    <property type="match status" value="1"/>
</dbReference>